<keyword evidence="1" id="KW-0472">Membrane</keyword>
<keyword evidence="3" id="KW-1185">Reference proteome</keyword>
<dbReference type="EMBL" id="CP001968">
    <property type="protein sequence ID" value="ADD67142.1"/>
    <property type="molecule type" value="Genomic_DNA"/>
</dbReference>
<dbReference type="Gene3D" id="3.30.700.10">
    <property type="entry name" value="Glycoprotein, Type 4 Pilin"/>
    <property type="match status" value="1"/>
</dbReference>
<dbReference type="PROSITE" id="PS00018">
    <property type="entry name" value="EF_HAND_1"/>
    <property type="match status" value="1"/>
</dbReference>
<dbReference type="NCBIfam" id="TIGR02532">
    <property type="entry name" value="IV_pilin_GFxxxE"/>
    <property type="match status" value="1"/>
</dbReference>
<dbReference type="STRING" id="522772.Dacet_0342"/>
<dbReference type="InterPro" id="IPR018247">
    <property type="entry name" value="EF_Hand_1_Ca_BS"/>
</dbReference>
<dbReference type="PaxDb" id="522772-Dacet_0342"/>
<dbReference type="Pfam" id="PF07963">
    <property type="entry name" value="N_methyl"/>
    <property type="match status" value="1"/>
</dbReference>
<dbReference type="PROSITE" id="PS00409">
    <property type="entry name" value="PROKAR_NTER_METHYL"/>
    <property type="match status" value="1"/>
</dbReference>
<dbReference type="eggNOG" id="COG4968">
    <property type="taxonomic scope" value="Bacteria"/>
</dbReference>
<reference evidence="2 3" key="1">
    <citation type="journal article" date="2010" name="Stand. Genomic Sci.">
        <title>Complete genome sequence of Denitrovibrio acetiphilus type strain (N2460).</title>
        <authorList>
            <person name="Kiss H."/>
            <person name="Lang E."/>
            <person name="Lapidus A."/>
            <person name="Copeland A."/>
            <person name="Nolan M."/>
            <person name="Glavina Del Rio T."/>
            <person name="Chen F."/>
            <person name="Lucas S."/>
            <person name="Tice H."/>
            <person name="Cheng J.F."/>
            <person name="Han C."/>
            <person name="Goodwin L."/>
            <person name="Pitluck S."/>
            <person name="Liolios K."/>
            <person name="Pati A."/>
            <person name="Ivanova N."/>
            <person name="Mavromatis K."/>
            <person name="Chen A."/>
            <person name="Palaniappan K."/>
            <person name="Land M."/>
            <person name="Hauser L."/>
            <person name="Chang Y.J."/>
            <person name="Jeffries C.D."/>
            <person name="Detter J.C."/>
            <person name="Brettin T."/>
            <person name="Spring S."/>
            <person name="Rohde M."/>
            <person name="Goker M."/>
            <person name="Woyke T."/>
            <person name="Bristow J."/>
            <person name="Eisen J.A."/>
            <person name="Markowitz V."/>
            <person name="Hugenholtz P."/>
            <person name="Kyrpides N.C."/>
            <person name="Klenk H.P."/>
        </authorList>
    </citation>
    <scope>NUCLEOTIDE SEQUENCE [LARGE SCALE GENOMIC DNA]</scope>
    <source>
        <strain evidence="3">DSM 12809 / NBRC 114555 / N2460</strain>
    </source>
</reference>
<name>D4H2T1_DENA2</name>
<keyword evidence="1" id="KW-1133">Transmembrane helix</keyword>
<protein>
    <recommendedName>
        <fullName evidence="4">Prepilin-type N-terminal cleavage/methylation domain-containing protein</fullName>
    </recommendedName>
</protein>
<dbReference type="OrthoDB" id="9805310at2"/>
<dbReference type="InParanoid" id="D4H2T1"/>
<feature type="transmembrane region" description="Helical" evidence="1">
    <location>
        <begin position="12"/>
        <end position="32"/>
    </location>
</feature>
<accession>D4H2T1</accession>
<dbReference type="AlphaFoldDB" id="D4H2T1"/>
<dbReference type="SUPFAM" id="SSF54523">
    <property type="entry name" value="Pili subunits"/>
    <property type="match status" value="1"/>
</dbReference>
<evidence type="ECO:0008006" key="4">
    <source>
        <dbReference type="Google" id="ProtNLM"/>
    </source>
</evidence>
<evidence type="ECO:0000313" key="2">
    <source>
        <dbReference type="EMBL" id="ADD67142.1"/>
    </source>
</evidence>
<evidence type="ECO:0000313" key="3">
    <source>
        <dbReference type="Proteomes" id="UP000002012"/>
    </source>
</evidence>
<organism evidence="2 3">
    <name type="scientific">Denitrovibrio acetiphilus (strain DSM 12809 / NBRC 114555 / N2460)</name>
    <dbReference type="NCBI Taxonomy" id="522772"/>
    <lineage>
        <taxon>Bacteria</taxon>
        <taxon>Pseudomonadati</taxon>
        <taxon>Deferribacterota</taxon>
        <taxon>Deferribacteres</taxon>
        <taxon>Deferribacterales</taxon>
        <taxon>Geovibrionaceae</taxon>
        <taxon>Denitrovibrio</taxon>
    </lineage>
</organism>
<keyword evidence="1" id="KW-0812">Transmembrane</keyword>
<dbReference type="KEGG" id="dap:Dacet_0342"/>
<gene>
    <name evidence="2" type="ordered locus">Dacet_0342</name>
</gene>
<evidence type="ECO:0000256" key="1">
    <source>
        <dbReference type="SAM" id="Phobius"/>
    </source>
</evidence>
<dbReference type="HOGENOM" id="CLU_1303248_0_0_0"/>
<dbReference type="Proteomes" id="UP000002012">
    <property type="component" value="Chromosome"/>
</dbReference>
<dbReference type="RefSeq" id="WP_013009687.1">
    <property type="nucleotide sequence ID" value="NC_013943.1"/>
</dbReference>
<dbReference type="InterPro" id="IPR012902">
    <property type="entry name" value="N_methyl_site"/>
</dbReference>
<proteinExistence type="predicted"/>
<sequence length="211" mass="23001" precursor="true">MQRSGFTLLELAIVLVIIGFVVSAAISSISIIKTSESKKIIVQATVLANAQNRYFEQTGRFAGDSDNDGRIDFADLQADSGEINGISDRTPDVDDSFIELKKLGILSDENNYAHASLAGNGFAYYAGVLNDRQVLNVLVLKDVSCMTAFQMEQTIDKNKPDDKGAKPASSDRIRWINGNSISTVSQEWTSTAICGSDSKKPVSIAYLFDRF</sequence>
<dbReference type="InterPro" id="IPR045584">
    <property type="entry name" value="Pilin-like"/>
</dbReference>